<keyword evidence="13" id="KW-0004">4Fe-4S</keyword>
<evidence type="ECO:0000256" key="2">
    <source>
        <dbReference type="ARBA" id="ARBA00005755"/>
    </source>
</evidence>
<evidence type="ECO:0000256" key="1">
    <source>
        <dbReference type="ARBA" id="ARBA00001966"/>
    </source>
</evidence>
<feature type="domain" description="C4-type zinc-finger of DNA polymerase delta" evidence="17">
    <location>
        <begin position="1238"/>
        <end position="1311"/>
    </location>
</feature>
<dbReference type="InterPro" id="IPR042087">
    <property type="entry name" value="DNA_pol_B_thumb"/>
</dbReference>
<comment type="subcellular location">
    <subcellularLocation>
        <location evidence="13">Nucleus</location>
    </subcellularLocation>
</comment>
<comment type="catalytic activity">
    <reaction evidence="12 13">
        <text>DNA(n) + a 2'-deoxyribonucleoside 5'-triphosphate = DNA(n+1) + diphosphate</text>
        <dbReference type="Rhea" id="RHEA:22508"/>
        <dbReference type="Rhea" id="RHEA-COMP:17339"/>
        <dbReference type="Rhea" id="RHEA-COMP:17340"/>
        <dbReference type="ChEBI" id="CHEBI:33019"/>
        <dbReference type="ChEBI" id="CHEBI:61560"/>
        <dbReference type="ChEBI" id="CHEBI:173112"/>
        <dbReference type="EC" id="2.7.7.7"/>
    </reaction>
</comment>
<feature type="domain" description="DNA-directed DNA polymerase family B exonuclease" evidence="16">
    <location>
        <begin position="540"/>
        <end position="695"/>
    </location>
</feature>
<dbReference type="Gene3D" id="3.30.420.10">
    <property type="entry name" value="Ribonuclease H-like superfamily/Ribonuclease H"/>
    <property type="match status" value="1"/>
</dbReference>
<dbReference type="CDD" id="cd05778">
    <property type="entry name" value="DNA_polB_zeta_exo"/>
    <property type="match status" value="1"/>
</dbReference>
<evidence type="ECO:0000256" key="10">
    <source>
        <dbReference type="ARBA" id="ARBA00023014"/>
    </source>
</evidence>
<gene>
    <name evidence="19" type="ORF">MSYG_2195</name>
</gene>
<dbReference type="SUPFAM" id="SSF56672">
    <property type="entry name" value="DNA/RNA polymerases"/>
    <property type="match status" value="1"/>
</dbReference>
<keyword evidence="10 13" id="KW-0411">Iron-sulfur</keyword>
<dbReference type="EMBL" id="LT671823">
    <property type="protein sequence ID" value="SHO77853.1"/>
    <property type="molecule type" value="Genomic_DNA"/>
</dbReference>
<keyword evidence="13" id="KW-0539">Nucleus</keyword>
<dbReference type="InterPro" id="IPR036397">
    <property type="entry name" value="RNaseH_sf"/>
</dbReference>
<dbReference type="Proteomes" id="UP000186303">
    <property type="component" value="Chromosome 3"/>
</dbReference>
<dbReference type="GO" id="GO:0042276">
    <property type="term" value="P:error-prone translesion synthesis"/>
    <property type="evidence" value="ECO:0007669"/>
    <property type="project" value="TreeGrafter"/>
</dbReference>
<dbReference type="Pfam" id="PF14260">
    <property type="entry name" value="zf-C4pol"/>
    <property type="match status" value="1"/>
</dbReference>
<comment type="cofactor">
    <cofactor evidence="1 13">
        <name>[4Fe-4S] cluster</name>
        <dbReference type="ChEBI" id="CHEBI:49883"/>
    </cofactor>
</comment>
<dbReference type="PANTHER" id="PTHR45812:SF1">
    <property type="entry name" value="DNA POLYMERASE ZETA CATALYTIC SUBUNIT"/>
    <property type="match status" value="1"/>
</dbReference>
<evidence type="ECO:0000256" key="6">
    <source>
        <dbReference type="ARBA" id="ARBA00022763"/>
    </source>
</evidence>
<feature type="domain" description="DNA polymerase delta/zeta catalytic subunit N-terminal" evidence="18">
    <location>
        <begin position="62"/>
        <end position="138"/>
    </location>
</feature>
<dbReference type="EC" id="2.7.7.7" evidence="13"/>
<dbReference type="InterPro" id="IPR025687">
    <property type="entry name" value="Znf-C4pol"/>
</dbReference>
<evidence type="ECO:0000259" key="15">
    <source>
        <dbReference type="Pfam" id="PF00136"/>
    </source>
</evidence>
<dbReference type="STRING" id="1230383.M5E5T2"/>
<dbReference type="Pfam" id="PF24055">
    <property type="entry name" value="POL3_N"/>
    <property type="match status" value="1"/>
</dbReference>
<dbReference type="GO" id="GO:0008270">
    <property type="term" value="F:zinc ion binding"/>
    <property type="evidence" value="ECO:0007669"/>
    <property type="project" value="UniProtKB-KW"/>
</dbReference>
<keyword evidence="13" id="KW-0235">DNA replication</keyword>
<dbReference type="InterPro" id="IPR043502">
    <property type="entry name" value="DNA/RNA_pol_sf"/>
</dbReference>
<dbReference type="VEuPathDB" id="FungiDB:MSYG_2195"/>
<proteinExistence type="inferred from homology"/>
<accession>M5E5T2</accession>
<dbReference type="InterPro" id="IPR006133">
    <property type="entry name" value="DNA-dir_DNA_pol_B_exonuc"/>
</dbReference>
<keyword evidence="4 13" id="KW-0548">Nucleotidyltransferase</keyword>
<dbReference type="Gene3D" id="3.30.342.10">
    <property type="entry name" value="DNA Polymerase, chain B, domain 1"/>
    <property type="match status" value="1"/>
</dbReference>
<dbReference type="PANTHER" id="PTHR45812">
    <property type="entry name" value="DNA POLYMERASE ZETA CATALYTIC SUBUNIT"/>
    <property type="match status" value="1"/>
</dbReference>
<keyword evidence="3 13" id="KW-0808">Transferase</keyword>
<dbReference type="Pfam" id="PF03104">
    <property type="entry name" value="DNA_pol_B_exo1"/>
    <property type="match status" value="1"/>
</dbReference>
<dbReference type="OMA" id="GRNKMGF"/>
<dbReference type="GO" id="GO:0006260">
    <property type="term" value="P:DNA replication"/>
    <property type="evidence" value="ECO:0007669"/>
    <property type="project" value="UniProtKB-KW"/>
</dbReference>
<sequence>MSAPAFAFVVTSFEYALHAPGPHDTFRSAFGDRGVLSRVPVLYAFGARSPGGERVCAHIHDVFPYCYVPYTGTLEPGSVLSHIERLGNALNGALAAALLQPGTSMHHIAAIHLCKGTPFYGYHERPQYYLKISYTDPSQRQRIAMLLESGSVLGQRMQPMEAHVPYHLQFMVDYNVFGCDVLTCDEVHIRTCDGAAPTRESYCAYEVDIPAWAIANRRTVRSSAPHNIQAASTEPVMPGLRPLWAQAHALRAQLGLDASIPTSSVDDDAHRRAASDMVWDAQSRWDAAWDARVQRDDSAAQQPLHELDTYVLETFRTVELFHPGGVQRVASEDASGQSAKMFDLEYAASQEGSLDLPPRPSAPAPTAVPSSQPDEGPSSVLYPAKSSQEPSPAHCVAAPLSAEIRPWPAAPPSTATLQATLGEWGEPAVRDQGAHYSCTADVPTATTGTGGCRLVRQSMGLDGLPSFFGAPHPKRPVAVSWWQYSAPPPSAEQVRAWLASEAVERETQQSGASSAISSLDLEPESPLMSTLYLEVMAVTRGDQSPDPAHDAVLAIAYTLDAEKTEEACSLPATGVVLVHDAPVRLGLGPHVRVTAVPSETALLAEVVRMVRTYDPEILAGYDGPRSSWAYLVERARAAALFDMAQELGRLVRPSAARAATVWTTTRGLALHVAGRQVLDVWRVLRREVALAQDSLEHAVLQVLQERMPAYTSATLCAWLCSGRAADQVRALQYGIRRIDAERRLLAATEVLVRTAAHARMFGVDFSSVLARGSQFQVEAVLLRLTKPASYVLPSPTRAQVGQQNAPECLPLVLEPRSGAYWGPVLVLDFQSLYPSVMMAYNVCYSTCVGRITPFHGTYKLGFTEHASEPGVAARLGRNVHLAPNGLVFVRPEVRESTLARMLREVLAARVLTKQTIKWRPHDRAFQRRQNAQQQALKLLANVTYGYCGASASGRMPCVEIADAIVQYGRETLEHAMAEIEREPAWDAEVVYGDTDSLFVHLPGRSKAEAFRLGRAMVARITAMNPAPVRLRLEKVYLPCVLVAKKRYVGYRFDAPQARAVLDVKGLEMVRRDGFAAMQHMQEACVRLLFDTHDLSAVQRYCERQWAKLYAGDVSPVHLLLAKEVRLGTYASRGALPPGAAVAARAAQHDPAGAPHLYERVPYLLAQGAPGTCLADRAIAPTELLRAEAPLLAADDYVRRRIMPALARIFDVVGADVRRWLDQMPRVRARSTGLASAACSVCGARAAPAVGATRPVCVDCQRNPETSMYRVGAALYEAEARQRAVQALCCACAHDTERPPCVAVSCGMLYERARTDRDVASLSALQRALGAQVDTVPRPPDPWTW</sequence>
<keyword evidence="8 13" id="KW-0239">DNA-directed DNA polymerase</keyword>
<keyword evidence="7 13" id="KW-0862">Zinc</keyword>
<organism evidence="19 20">
    <name type="scientific">Malassezia sympodialis (strain ATCC 42132)</name>
    <name type="common">Atopic eczema-associated yeast</name>
    <dbReference type="NCBI Taxonomy" id="1230383"/>
    <lineage>
        <taxon>Eukaryota</taxon>
        <taxon>Fungi</taxon>
        <taxon>Dikarya</taxon>
        <taxon>Basidiomycota</taxon>
        <taxon>Ustilaginomycotina</taxon>
        <taxon>Malasseziomycetes</taxon>
        <taxon>Malasseziales</taxon>
        <taxon>Malasseziaceae</taxon>
        <taxon>Malassezia</taxon>
    </lineage>
</organism>
<dbReference type="GO" id="GO:0051539">
    <property type="term" value="F:4 iron, 4 sulfur cluster binding"/>
    <property type="evidence" value="ECO:0007669"/>
    <property type="project" value="UniProtKB-KW"/>
</dbReference>
<dbReference type="PROSITE" id="PS00116">
    <property type="entry name" value="DNA_POLYMERASE_B"/>
    <property type="match status" value="1"/>
</dbReference>
<dbReference type="InterPro" id="IPR030559">
    <property type="entry name" value="PolZ_Rev3"/>
</dbReference>
<dbReference type="HOGENOM" id="CLU_000203_3_0_1"/>
<evidence type="ECO:0000256" key="7">
    <source>
        <dbReference type="ARBA" id="ARBA00022833"/>
    </source>
</evidence>
<dbReference type="InterPro" id="IPR006134">
    <property type="entry name" value="DNA-dir_DNA_pol_B_multi_dom"/>
</dbReference>
<feature type="compositionally biased region" description="Low complexity" evidence="14">
    <location>
        <begin position="364"/>
        <end position="373"/>
    </location>
</feature>
<dbReference type="RefSeq" id="XP_018739113.1">
    <property type="nucleotide sequence ID" value="XM_018885571.1"/>
</dbReference>
<dbReference type="SUPFAM" id="SSF53098">
    <property type="entry name" value="Ribonuclease H-like"/>
    <property type="match status" value="1"/>
</dbReference>
<reference evidence="20" key="1">
    <citation type="journal article" date="2017" name="Nucleic Acids Res.">
        <title>Proteogenomics produces comprehensive and highly accurate protein-coding gene annotation in a complete genome assembly of Malassezia sympodialis.</title>
        <authorList>
            <person name="Zhu Y."/>
            <person name="Engstroem P.G."/>
            <person name="Tellgren-Roth C."/>
            <person name="Baudo C.D."/>
            <person name="Kennell J.C."/>
            <person name="Sun S."/>
            <person name="Billmyre R.B."/>
            <person name="Schroeder M.S."/>
            <person name="Andersson A."/>
            <person name="Holm T."/>
            <person name="Sigurgeirsson B."/>
            <person name="Wu G."/>
            <person name="Sankaranarayanan S.R."/>
            <person name="Siddharthan R."/>
            <person name="Sanyal K."/>
            <person name="Lundeberg J."/>
            <person name="Nystedt B."/>
            <person name="Boekhout T."/>
            <person name="Dawson T.L. Jr."/>
            <person name="Heitman J."/>
            <person name="Scheynius A."/>
            <person name="Lehtioe J."/>
        </authorList>
    </citation>
    <scope>NUCLEOTIDE SEQUENCE [LARGE SCALE GENOMIC DNA]</scope>
    <source>
        <strain evidence="20">ATCC 42132</strain>
    </source>
</reference>
<protein>
    <recommendedName>
        <fullName evidence="13">DNA polymerase</fullName>
        <ecNumber evidence="13">2.7.7.7</ecNumber>
    </recommendedName>
</protein>
<evidence type="ECO:0000256" key="11">
    <source>
        <dbReference type="ARBA" id="ARBA00023204"/>
    </source>
</evidence>
<evidence type="ECO:0000256" key="9">
    <source>
        <dbReference type="ARBA" id="ARBA00023004"/>
    </source>
</evidence>
<name>M5E5T2_MALS4</name>
<dbReference type="Pfam" id="PF00136">
    <property type="entry name" value="DNA_pol_B"/>
    <property type="match status" value="1"/>
</dbReference>
<dbReference type="KEGG" id="msym:MSY001_0484"/>
<evidence type="ECO:0000313" key="20">
    <source>
        <dbReference type="Proteomes" id="UP000186303"/>
    </source>
</evidence>
<evidence type="ECO:0000256" key="13">
    <source>
        <dbReference type="RuleBase" id="RU000442"/>
    </source>
</evidence>
<dbReference type="GO" id="GO:0003677">
    <property type="term" value="F:DNA binding"/>
    <property type="evidence" value="ECO:0007669"/>
    <property type="project" value="UniProtKB-KW"/>
</dbReference>
<evidence type="ECO:0000256" key="4">
    <source>
        <dbReference type="ARBA" id="ARBA00022695"/>
    </source>
</evidence>
<dbReference type="SMART" id="SM00486">
    <property type="entry name" value="POLBc"/>
    <property type="match status" value="1"/>
</dbReference>
<dbReference type="PRINTS" id="PR00106">
    <property type="entry name" value="DNAPOLB"/>
</dbReference>
<evidence type="ECO:0000256" key="8">
    <source>
        <dbReference type="ARBA" id="ARBA00022932"/>
    </source>
</evidence>
<evidence type="ECO:0000256" key="14">
    <source>
        <dbReference type="SAM" id="MobiDB-lite"/>
    </source>
</evidence>
<dbReference type="GO" id="GO:0000166">
    <property type="term" value="F:nucleotide binding"/>
    <property type="evidence" value="ECO:0007669"/>
    <property type="project" value="InterPro"/>
</dbReference>
<dbReference type="InterPro" id="IPR006172">
    <property type="entry name" value="DNA-dir_DNA_pol_B"/>
</dbReference>
<keyword evidence="5 13" id="KW-0479">Metal-binding</keyword>
<feature type="region of interest" description="Disordered" evidence="14">
    <location>
        <begin position="349"/>
        <end position="394"/>
    </location>
</feature>
<evidence type="ECO:0000256" key="3">
    <source>
        <dbReference type="ARBA" id="ARBA00022679"/>
    </source>
</evidence>
<dbReference type="Gene3D" id="1.10.287.690">
    <property type="entry name" value="Helix hairpin bin"/>
    <property type="match status" value="1"/>
</dbReference>
<dbReference type="CDD" id="cd05534">
    <property type="entry name" value="POLBc_zeta"/>
    <property type="match status" value="1"/>
</dbReference>
<keyword evidence="13" id="KW-0863">Zinc-finger</keyword>
<comment type="similarity">
    <text evidence="2 13">Belongs to the DNA polymerase type-B family.</text>
</comment>
<dbReference type="GO" id="GO:0016035">
    <property type="term" value="C:zeta DNA polymerase complex"/>
    <property type="evidence" value="ECO:0007669"/>
    <property type="project" value="InterPro"/>
</dbReference>
<feature type="domain" description="DNA-directed DNA polymerase family B multifunctional" evidence="15">
    <location>
        <begin position="764"/>
        <end position="1211"/>
    </location>
</feature>
<dbReference type="GO" id="GO:0003887">
    <property type="term" value="F:DNA-directed DNA polymerase activity"/>
    <property type="evidence" value="ECO:0007669"/>
    <property type="project" value="UniProtKB-KW"/>
</dbReference>
<evidence type="ECO:0000259" key="16">
    <source>
        <dbReference type="Pfam" id="PF03104"/>
    </source>
</evidence>
<evidence type="ECO:0000259" key="18">
    <source>
        <dbReference type="Pfam" id="PF24055"/>
    </source>
</evidence>
<keyword evidence="13" id="KW-0238">DNA-binding</keyword>
<dbReference type="InterPro" id="IPR012337">
    <property type="entry name" value="RNaseH-like_sf"/>
</dbReference>
<dbReference type="Gene3D" id="3.90.1600.10">
    <property type="entry name" value="Palm domain of DNA polymerase"/>
    <property type="match status" value="1"/>
</dbReference>
<dbReference type="Gene3D" id="1.10.132.60">
    <property type="entry name" value="DNA polymerase family B, C-terminal domain"/>
    <property type="match status" value="1"/>
</dbReference>
<dbReference type="InterPro" id="IPR056435">
    <property type="entry name" value="DPOD/Z_N"/>
</dbReference>
<dbReference type="GO" id="GO:0005634">
    <property type="term" value="C:nucleus"/>
    <property type="evidence" value="ECO:0007669"/>
    <property type="project" value="UniProtKB-SubCell"/>
</dbReference>
<evidence type="ECO:0000256" key="5">
    <source>
        <dbReference type="ARBA" id="ARBA00022723"/>
    </source>
</evidence>
<evidence type="ECO:0000256" key="12">
    <source>
        <dbReference type="ARBA" id="ARBA00049244"/>
    </source>
</evidence>
<keyword evidence="9 13" id="KW-0408">Iron</keyword>
<keyword evidence="6" id="KW-0227">DNA damage</keyword>
<keyword evidence="11" id="KW-0234">DNA repair</keyword>
<dbReference type="InterPro" id="IPR017964">
    <property type="entry name" value="DNA-dir_DNA_pol_B_CS"/>
</dbReference>
<evidence type="ECO:0000259" key="17">
    <source>
        <dbReference type="Pfam" id="PF14260"/>
    </source>
</evidence>
<dbReference type="GO" id="GO:0000724">
    <property type="term" value="P:double-strand break repair via homologous recombination"/>
    <property type="evidence" value="ECO:0007669"/>
    <property type="project" value="TreeGrafter"/>
</dbReference>
<dbReference type="OrthoDB" id="2414538at2759"/>
<keyword evidence="20" id="KW-1185">Reference proteome</keyword>
<dbReference type="InterPro" id="IPR023211">
    <property type="entry name" value="DNA_pol_palm_dom_sf"/>
</dbReference>
<evidence type="ECO:0000313" key="19">
    <source>
        <dbReference type="EMBL" id="SHO77853.1"/>
    </source>
</evidence>